<dbReference type="InterPro" id="IPR000644">
    <property type="entry name" value="CBS_dom"/>
</dbReference>
<feature type="transmembrane region" description="Helical" evidence="14">
    <location>
        <begin position="7"/>
        <end position="30"/>
    </location>
</feature>
<organism evidence="19 20">
    <name type="scientific">Urechidicola croceus</name>
    <dbReference type="NCBI Taxonomy" id="1850246"/>
    <lineage>
        <taxon>Bacteria</taxon>
        <taxon>Pseudomonadati</taxon>
        <taxon>Bacteroidota</taxon>
        <taxon>Flavobacteriia</taxon>
        <taxon>Flavobacteriales</taxon>
        <taxon>Flavobacteriaceae</taxon>
        <taxon>Urechidicola</taxon>
    </lineage>
</organism>
<name>A0A1D8P7Z2_9FLAO</name>
<evidence type="ECO:0000256" key="8">
    <source>
        <dbReference type="ARBA" id="ARBA00022801"/>
    </source>
</evidence>
<evidence type="ECO:0000256" key="11">
    <source>
        <dbReference type="ARBA" id="ARBA00023049"/>
    </source>
</evidence>
<feature type="transmembrane region" description="Helical" evidence="14">
    <location>
        <begin position="145"/>
        <end position="165"/>
    </location>
</feature>
<keyword evidence="9 14" id="KW-0862">Zinc</keyword>
<dbReference type="PANTHER" id="PTHR39188:SF3">
    <property type="entry name" value="STAGE IV SPORULATION PROTEIN FB"/>
    <property type="match status" value="1"/>
</dbReference>
<dbReference type="PROSITE" id="PS51371">
    <property type="entry name" value="CBS"/>
    <property type="match status" value="1"/>
</dbReference>
<comment type="caution">
    <text evidence="14">Lacks conserved residue(s) required for the propagation of feature annotation.</text>
</comment>
<evidence type="ECO:0000256" key="17">
    <source>
        <dbReference type="PROSITE-ProRule" id="PRU00703"/>
    </source>
</evidence>
<keyword evidence="12 17" id="KW-0129">CBS domain</keyword>
<keyword evidence="4 14" id="KW-0645">Protease</keyword>
<keyword evidence="6 14" id="KW-0479">Metal-binding</keyword>
<dbReference type="CDD" id="cd06164">
    <property type="entry name" value="S2P-M50_SpoIVFB_CBS"/>
    <property type="match status" value="1"/>
</dbReference>
<evidence type="ECO:0000256" key="5">
    <source>
        <dbReference type="ARBA" id="ARBA00022692"/>
    </source>
</evidence>
<evidence type="ECO:0000256" key="14">
    <source>
        <dbReference type="PIRNR" id="PIRNR006404"/>
    </source>
</evidence>
<dbReference type="Pfam" id="PF02163">
    <property type="entry name" value="Peptidase_M50"/>
    <property type="match status" value="1"/>
</dbReference>
<evidence type="ECO:0000259" key="18">
    <source>
        <dbReference type="PROSITE" id="PS51371"/>
    </source>
</evidence>
<keyword evidence="10 14" id="KW-1133">Transmembrane helix</keyword>
<keyword evidence="7" id="KW-0677">Repeat</keyword>
<comment type="similarity">
    <text evidence="2 14">Belongs to the peptidase M50B family.</text>
</comment>
<feature type="transmembrane region" description="Helical" evidence="14">
    <location>
        <begin position="42"/>
        <end position="61"/>
    </location>
</feature>
<dbReference type="PANTHER" id="PTHR39188">
    <property type="entry name" value="MEMBRANE-ASSOCIATED ZINC METALLOPROTEASE M50B"/>
    <property type="match status" value="1"/>
</dbReference>
<feature type="binding site" evidence="16">
    <location>
        <position position="168"/>
    </location>
    <ligand>
        <name>Zn(2+)</name>
        <dbReference type="ChEBI" id="CHEBI:29105"/>
        <note>catalytic</note>
    </ligand>
</feature>
<evidence type="ECO:0000256" key="10">
    <source>
        <dbReference type="ARBA" id="ARBA00022989"/>
    </source>
</evidence>
<comment type="subcellular location">
    <subcellularLocation>
        <location evidence="1">Cell membrane</location>
        <topology evidence="1">Multi-pass membrane protein</topology>
    </subcellularLocation>
</comment>
<comment type="cofactor">
    <cofactor evidence="14 16">
        <name>Zn(2+)</name>
        <dbReference type="ChEBI" id="CHEBI:29105"/>
    </cofactor>
    <text evidence="14 16">Binds 1 zinc ion per subunit.</text>
</comment>
<feature type="transmembrane region" description="Helical" evidence="14">
    <location>
        <begin position="99"/>
        <end position="120"/>
    </location>
</feature>
<dbReference type="AlphaFoldDB" id="A0A1D8P7Z2"/>
<keyword evidence="20" id="KW-1185">Reference proteome</keyword>
<reference evidence="19 20" key="1">
    <citation type="submission" date="2016-10" db="EMBL/GenBank/DDBJ databases">
        <title>Lutibacter sp. LPB0138, isolated from marine gastropod.</title>
        <authorList>
            <person name="Kim E."/>
            <person name="Yi H."/>
        </authorList>
    </citation>
    <scope>NUCLEOTIDE SEQUENCE [LARGE SCALE GENOMIC DNA]</scope>
    <source>
        <strain evidence="19 20">LPB0138</strain>
    </source>
</reference>
<evidence type="ECO:0000256" key="9">
    <source>
        <dbReference type="ARBA" id="ARBA00022833"/>
    </source>
</evidence>
<evidence type="ECO:0000256" key="13">
    <source>
        <dbReference type="ARBA" id="ARBA00023136"/>
    </source>
</evidence>
<evidence type="ECO:0000256" key="4">
    <source>
        <dbReference type="ARBA" id="ARBA00022670"/>
    </source>
</evidence>
<feature type="binding site" evidence="16">
    <location>
        <position position="59"/>
    </location>
    <ligand>
        <name>Zn(2+)</name>
        <dbReference type="ChEBI" id="CHEBI:29105"/>
        <note>catalytic</note>
    </ligand>
</feature>
<protein>
    <recommendedName>
        <fullName evidence="14">Zinc metalloprotease</fullName>
    </recommendedName>
</protein>
<dbReference type="InterPro" id="IPR016483">
    <property type="entry name" value="UCP006404_Pept_M50_CBS"/>
</dbReference>
<evidence type="ECO:0000256" key="3">
    <source>
        <dbReference type="ARBA" id="ARBA00022475"/>
    </source>
</evidence>
<proteinExistence type="inferred from homology"/>
<feature type="binding site" evidence="16">
    <location>
        <position position="63"/>
    </location>
    <ligand>
        <name>Zn(2+)</name>
        <dbReference type="ChEBI" id="CHEBI:29105"/>
        <note>catalytic</note>
    </ligand>
</feature>
<dbReference type="GO" id="GO:0006508">
    <property type="term" value="P:proteolysis"/>
    <property type="evidence" value="ECO:0007669"/>
    <property type="project" value="UniProtKB-KW"/>
</dbReference>
<evidence type="ECO:0000256" key="12">
    <source>
        <dbReference type="ARBA" id="ARBA00023122"/>
    </source>
</evidence>
<keyword evidence="5 14" id="KW-0812">Transmembrane</keyword>
<keyword evidence="11 14" id="KW-0482">Metalloprotease</keyword>
<dbReference type="GO" id="GO:0008237">
    <property type="term" value="F:metallopeptidase activity"/>
    <property type="evidence" value="ECO:0007669"/>
    <property type="project" value="UniProtKB-UniRule"/>
</dbReference>
<dbReference type="EMBL" id="CP017478">
    <property type="protein sequence ID" value="AOW20679.1"/>
    <property type="molecule type" value="Genomic_DNA"/>
</dbReference>
<dbReference type="OrthoDB" id="9800627at2"/>
<evidence type="ECO:0000313" key="20">
    <source>
        <dbReference type="Proteomes" id="UP000176050"/>
    </source>
</evidence>
<evidence type="ECO:0000256" key="15">
    <source>
        <dbReference type="PIRSR" id="PIRSR006404-1"/>
    </source>
</evidence>
<dbReference type="InterPro" id="IPR008915">
    <property type="entry name" value="Peptidase_M50"/>
</dbReference>
<evidence type="ECO:0000256" key="7">
    <source>
        <dbReference type="ARBA" id="ARBA00022737"/>
    </source>
</evidence>
<evidence type="ECO:0000256" key="2">
    <source>
        <dbReference type="ARBA" id="ARBA00007931"/>
    </source>
</evidence>
<evidence type="ECO:0000313" key="19">
    <source>
        <dbReference type="EMBL" id="AOW20679.1"/>
    </source>
</evidence>
<dbReference type="PIRSF" id="PIRSF006404">
    <property type="entry name" value="UCP006404_Pept_M50_CBS"/>
    <property type="match status" value="1"/>
</dbReference>
<gene>
    <name evidence="19" type="ORF">LPB138_08320</name>
</gene>
<evidence type="ECO:0000256" key="6">
    <source>
        <dbReference type="ARBA" id="ARBA00022723"/>
    </source>
</evidence>
<dbReference type="STRING" id="1850246.LPB138_08320"/>
<dbReference type="Pfam" id="PF00571">
    <property type="entry name" value="CBS"/>
    <property type="match status" value="1"/>
</dbReference>
<feature type="domain" description="CBS" evidence="18">
    <location>
        <begin position="305"/>
        <end position="360"/>
    </location>
</feature>
<feature type="active site" evidence="15">
    <location>
        <position position="60"/>
    </location>
</feature>
<dbReference type="InterPro" id="IPR046342">
    <property type="entry name" value="CBS_dom_sf"/>
</dbReference>
<dbReference type="SUPFAM" id="SSF54631">
    <property type="entry name" value="CBS-domain pair"/>
    <property type="match status" value="1"/>
</dbReference>
<dbReference type="GO" id="GO:0005886">
    <property type="term" value="C:plasma membrane"/>
    <property type="evidence" value="ECO:0007669"/>
    <property type="project" value="UniProtKB-SubCell"/>
</dbReference>
<keyword evidence="13 14" id="KW-0472">Membrane</keyword>
<evidence type="ECO:0000256" key="1">
    <source>
        <dbReference type="ARBA" id="ARBA00004651"/>
    </source>
</evidence>
<accession>A0A1D8P7Z2</accession>
<dbReference type="Gene3D" id="3.10.580.10">
    <property type="entry name" value="CBS-domain"/>
    <property type="match status" value="1"/>
</dbReference>
<dbReference type="KEGG" id="lul:LPB138_08320"/>
<evidence type="ECO:0000256" key="16">
    <source>
        <dbReference type="PIRSR" id="PIRSR006404-2"/>
    </source>
</evidence>
<dbReference type="Proteomes" id="UP000176050">
    <property type="component" value="Chromosome"/>
</dbReference>
<keyword evidence="8 14" id="KW-0378">Hydrolase</keyword>
<dbReference type="GO" id="GO:0046872">
    <property type="term" value="F:metal ion binding"/>
    <property type="evidence" value="ECO:0007669"/>
    <property type="project" value="UniProtKB-UniRule"/>
</dbReference>
<dbReference type="RefSeq" id="WP_070236852.1">
    <property type="nucleotide sequence ID" value="NZ_CP017478.1"/>
</dbReference>
<keyword evidence="3" id="KW-1003">Cell membrane</keyword>
<sequence>MKGNLKLGSVFGIKVLVHWTFIFLIIWVVFSEISQGRNLESILYNIAFVIAVFLCVVLHELGHALTAKRYGIQTKKITLLPIGGIASLDKIPESPKHEFLVTIAGPLVNLIIALLLYFVIPVEYITNQNFTEIMHSMDDFTLRNFLFFLFIANIGLVVFNLIPAFPMDGGRIFRSILAMNMNRVKATSIASSVGQFIAVVFLLIGLIYNPILIFIALFIFLGAYGENKLVQHFALMKGHKVKEAMMTTFTQLRSENTLDDVANIIISGSEKDFVVLENNEIKGVLLNETFIKNSASRELLVKDIMKTTYKTVSSNDDLKDVYELLGSQTLKFFPVLENNKLVGVIDLINLHEFLLLESKLEY</sequence>